<evidence type="ECO:0000256" key="9">
    <source>
        <dbReference type="SAM" id="MobiDB-lite"/>
    </source>
</evidence>
<dbReference type="EMBL" id="FO203503">
    <property type="protein sequence ID" value="CCK80950.1"/>
    <property type="molecule type" value="Genomic_DNA"/>
</dbReference>
<gene>
    <name evidence="11" type="ordered locus">TOL2_C27900</name>
</gene>
<dbReference type="AlphaFoldDB" id="K0NJ93"/>
<keyword evidence="5" id="KW-0812">Transmembrane</keyword>
<feature type="domain" description="POTRA" evidence="10">
    <location>
        <begin position="78"/>
        <end position="153"/>
    </location>
</feature>
<dbReference type="GO" id="GO:0008320">
    <property type="term" value="F:protein transmembrane transporter activity"/>
    <property type="evidence" value="ECO:0007669"/>
    <property type="project" value="TreeGrafter"/>
</dbReference>
<dbReference type="STRING" id="651182.TOL2_C27900"/>
<evidence type="ECO:0000256" key="3">
    <source>
        <dbReference type="ARBA" id="ARBA00022448"/>
    </source>
</evidence>
<reference evidence="11 12" key="1">
    <citation type="journal article" date="2013" name="Environ. Microbiol.">
        <title>Complete genome, catabolic sub-proteomes and key-metabolites of Desulfobacula toluolica Tol2, a marine, aromatic compound-degrading, sulfate-reducing bacterium.</title>
        <authorList>
            <person name="Wohlbrand L."/>
            <person name="Jacob J.H."/>
            <person name="Kube M."/>
            <person name="Mussmann M."/>
            <person name="Jarling R."/>
            <person name="Beck A."/>
            <person name="Amann R."/>
            <person name="Wilkes H."/>
            <person name="Reinhardt R."/>
            <person name="Rabus R."/>
        </authorList>
    </citation>
    <scope>NUCLEOTIDE SEQUENCE [LARGE SCALE GENOMIC DNA]</scope>
    <source>
        <strain evidence="12">DSM 7467 / Tol2</strain>
    </source>
</reference>
<dbReference type="KEGG" id="dto:TOL2_C27900"/>
<protein>
    <submittedName>
        <fullName evidence="11">Outer membrane protein, OMP85 family</fullName>
    </submittedName>
</protein>
<evidence type="ECO:0000259" key="10">
    <source>
        <dbReference type="PROSITE" id="PS51779"/>
    </source>
</evidence>
<dbReference type="GO" id="GO:0046819">
    <property type="term" value="P:protein secretion by the type V secretion system"/>
    <property type="evidence" value="ECO:0007669"/>
    <property type="project" value="TreeGrafter"/>
</dbReference>
<dbReference type="PANTHER" id="PTHR34597">
    <property type="entry name" value="SLR1661 PROTEIN"/>
    <property type="match status" value="1"/>
</dbReference>
<dbReference type="Pfam" id="PF08479">
    <property type="entry name" value="POTRA_2"/>
    <property type="match status" value="1"/>
</dbReference>
<dbReference type="InterPro" id="IPR034746">
    <property type="entry name" value="POTRA"/>
</dbReference>
<dbReference type="InterPro" id="IPR013686">
    <property type="entry name" value="Polypept-transport_assoc_ShlB"/>
</dbReference>
<evidence type="ECO:0000256" key="8">
    <source>
        <dbReference type="ARBA" id="ARBA00023237"/>
    </source>
</evidence>
<name>K0NJ93_DESTT</name>
<evidence type="ECO:0000256" key="6">
    <source>
        <dbReference type="ARBA" id="ARBA00022927"/>
    </source>
</evidence>
<keyword evidence="3" id="KW-0813">Transport</keyword>
<feature type="region of interest" description="Disordered" evidence="9">
    <location>
        <begin position="36"/>
        <end position="58"/>
    </location>
</feature>
<evidence type="ECO:0000256" key="4">
    <source>
        <dbReference type="ARBA" id="ARBA00022452"/>
    </source>
</evidence>
<keyword evidence="7" id="KW-0472">Membrane</keyword>
<dbReference type="GO" id="GO:0009279">
    <property type="term" value="C:cell outer membrane"/>
    <property type="evidence" value="ECO:0007669"/>
    <property type="project" value="UniProtKB-SubCell"/>
</dbReference>
<dbReference type="PATRIC" id="fig|651182.5.peg.3306"/>
<dbReference type="PROSITE" id="PS51779">
    <property type="entry name" value="POTRA"/>
    <property type="match status" value="1"/>
</dbReference>
<dbReference type="Gene3D" id="2.40.160.50">
    <property type="entry name" value="membrane protein fhac: a member of the omp85/tpsb transporter family"/>
    <property type="match status" value="1"/>
</dbReference>
<dbReference type="RefSeq" id="WP_014958161.1">
    <property type="nucleotide sequence ID" value="NC_018645.1"/>
</dbReference>
<dbReference type="Gene3D" id="3.10.20.310">
    <property type="entry name" value="membrane protein fhac"/>
    <property type="match status" value="1"/>
</dbReference>
<dbReference type="InterPro" id="IPR051544">
    <property type="entry name" value="TPS_OM_transporter"/>
</dbReference>
<evidence type="ECO:0000256" key="1">
    <source>
        <dbReference type="ARBA" id="ARBA00004442"/>
    </source>
</evidence>
<feature type="compositionally biased region" description="Pro residues" evidence="9">
    <location>
        <begin position="42"/>
        <end position="58"/>
    </location>
</feature>
<keyword evidence="4" id="KW-1134">Transmembrane beta strand</keyword>
<dbReference type="HOGENOM" id="CLU_021521_0_1_7"/>
<sequence>MNFGFWFNHFICIGLVLTINLNSPGVFAQMPIFPQTQRPSQERPPLPEYEKPGSPPLELPPVIPSPEAADRLSARPLVFVRKFEVTGNTVFSDEELATITKAYEGRVITSEELQEIRRKLTLYYVNEGYLNSGAVIPDQKVEKDIIHIQIIEGELTRIEVENNKWLSSNYIKKRLALGAEPVLNINQLRRHLKLLQQNPTIQQLHTELGPGIKPGEGILKVRVKEKPPIESGLIFANDCAPSVGAERARIYATHHSLTGYSDTLAVQYGLTEGMDEVSISYTRPINVYDTMLRLSYNRSDCSVIEEPFDDLDIESDLKTYSISLTHPFYRTPQRVFSMGLAFEQRHSGTSLLGRPFSFSPGVQDGESDVTVLRFSQEWLDRSFNNVIAVRSIFSIGIDAMGATCGEEPNGQYLAWLGQFQWAGRFSNRGDQILFRTDLQLTEDSLLPMEKIAVGGARTVRGYRENQMVRDNALVTSLEFRIPVFRLPIPRISRGPEEGIVQVAPFADFGWAWNTDLPTPAPDTISSVGIGVRWGPSPKIHTELYWGVALRDIDTPDTNLQDSGIHFLLSCSFSLP</sequence>
<proteinExistence type="inferred from homology"/>
<evidence type="ECO:0000313" key="11">
    <source>
        <dbReference type="EMBL" id="CCK80950.1"/>
    </source>
</evidence>
<comment type="subcellular location">
    <subcellularLocation>
        <location evidence="1">Cell outer membrane</location>
    </subcellularLocation>
</comment>
<keyword evidence="6" id="KW-0653">Protein transport</keyword>
<dbReference type="PANTHER" id="PTHR34597:SF6">
    <property type="entry name" value="BLR6126 PROTEIN"/>
    <property type="match status" value="1"/>
</dbReference>
<organism evidence="11 12">
    <name type="scientific">Desulfobacula toluolica (strain DSM 7467 / Tol2)</name>
    <dbReference type="NCBI Taxonomy" id="651182"/>
    <lineage>
        <taxon>Bacteria</taxon>
        <taxon>Pseudomonadati</taxon>
        <taxon>Thermodesulfobacteriota</taxon>
        <taxon>Desulfobacteria</taxon>
        <taxon>Desulfobacterales</taxon>
        <taxon>Desulfobacteraceae</taxon>
        <taxon>Desulfobacula</taxon>
    </lineage>
</organism>
<dbReference type="GO" id="GO:0098046">
    <property type="term" value="C:type V protein secretion system complex"/>
    <property type="evidence" value="ECO:0007669"/>
    <property type="project" value="TreeGrafter"/>
</dbReference>
<evidence type="ECO:0000256" key="7">
    <source>
        <dbReference type="ARBA" id="ARBA00023136"/>
    </source>
</evidence>
<evidence type="ECO:0000256" key="2">
    <source>
        <dbReference type="ARBA" id="ARBA00009055"/>
    </source>
</evidence>
<accession>K0NJ93</accession>
<dbReference type="Pfam" id="PF03865">
    <property type="entry name" value="ShlB"/>
    <property type="match status" value="1"/>
</dbReference>
<dbReference type="InterPro" id="IPR005565">
    <property type="entry name" value="Hemolysn_activator_HlyB_C"/>
</dbReference>
<evidence type="ECO:0000256" key="5">
    <source>
        <dbReference type="ARBA" id="ARBA00022692"/>
    </source>
</evidence>
<keyword evidence="8" id="KW-0998">Cell outer membrane</keyword>
<dbReference type="OrthoDB" id="9760658at2"/>
<keyword evidence="12" id="KW-1185">Reference proteome</keyword>
<dbReference type="Proteomes" id="UP000007347">
    <property type="component" value="Chromosome"/>
</dbReference>
<evidence type="ECO:0000313" key="12">
    <source>
        <dbReference type="Proteomes" id="UP000007347"/>
    </source>
</evidence>
<comment type="similarity">
    <text evidence="2">Belongs to the TPS (TC 1.B.20) family.</text>
</comment>